<protein>
    <submittedName>
        <fullName evidence="1">Uncharacterized protein</fullName>
    </submittedName>
</protein>
<reference evidence="1" key="1">
    <citation type="submission" date="2022-11" db="EMBL/GenBank/DDBJ databases">
        <authorList>
            <person name="Graham C."/>
            <person name="Newman J.D."/>
        </authorList>
    </citation>
    <scope>NUCLEOTIDE SEQUENCE</scope>
    <source>
        <strain evidence="1">DSM 19486</strain>
    </source>
</reference>
<accession>A0A9X3DGD7</accession>
<evidence type="ECO:0000313" key="2">
    <source>
        <dbReference type="Proteomes" id="UP001142592"/>
    </source>
</evidence>
<gene>
    <name evidence="1" type="ORF">OQZ29_12815</name>
</gene>
<comment type="caution">
    <text evidence="1">The sequence shown here is derived from an EMBL/GenBank/DDBJ whole genome shotgun (WGS) entry which is preliminary data.</text>
</comment>
<dbReference type="RefSeq" id="WP_010601156.1">
    <property type="nucleotide sequence ID" value="NZ_JAPJUH010000004.1"/>
</dbReference>
<dbReference type="EMBL" id="JAPJUH010000004">
    <property type="protein sequence ID" value="MCX3265635.1"/>
    <property type="molecule type" value="Genomic_DNA"/>
</dbReference>
<name>A0A9X3DGD7_9SPHI</name>
<dbReference type="Proteomes" id="UP001142592">
    <property type="component" value="Unassembled WGS sequence"/>
</dbReference>
<sequence length="134" mass="14961">MEKLPFSPQGVQDLLSQIYALPQAQLRQEAAAASANFRLWLSENFELTTTQLAYLESIDNAFIAIAAAEVNFFITGRLPIILIKEEQPLVTGKDEPGDRGKLIDLDKVQKGRFSSEDGYSLAYSLIFKISYQSN</sequence>
<dbReference type="AlphaFoldDB" id="A0A9X3DGD7"/>
<organism evidence="1 2">
    <name type="scientific">Pedobacter agri</name>
    <dbReference type="NCBI Taxonomy" id="454586"/>
    <lineage>
        <taxon>Bacteria</taxon>
        <taxon>Pseudomonadati</taxon>
        <taxon>Bacteroidota</taxon>
        <taxon>Sphingobacteriia</taxon>
        <taxon>Sphingobacteriales</taxon>
        <taxon>Sphingobacteriaceae</taxon>
        <taxon>Pedobacter</taxon>
    </lineage>
</organism>
<evidence type="ECO:0000313" key="1">
    <source>
        <dbReference type="EMBL" id="MCX3265635.1"/>
    </source>
</evidence>
<proteinExistence type="predicted"/>
<keyword evidence="2" id="KW-1185">Reference proteome</keyword>